<reference evidence="2 3" key="1">
    <citation type="journal article" date="2012" name="Appl. Environ. Microbiol.">
        <title>Short-read sequencing for genomic analysis of the brown rot fungus Fibroporia radiculosa.</title>
        <authorList>
            <person name="Tang J.D."/>
            <person name="Perkins A.D."/>
            <person name="Sonstegard T.S."/>
            <person name="Schroeder S.G."/>
            <person name="Burgess S.C."/>
            <person name="Diehl S.V."/>
        </authorList>
    </citation>
    <scope>NUCLEOTIDE SEQUENCE [LARGE SCALE GENOMIC DNA]</scope>
    <source>
        <strain evidence="2 3">TFFH 294</strain>
    </source>
</reference>
<dbReference type="EMBL" id="HE797156">
    <property type="protein sequence ID" value="CCM04432.1"/>
    <property type="molecule type" value="Genomic_DNA"/>
</dbReference>
<evidence type="ECO:0000313" key="2">
    <source>
        <dbReference type="EMBL" id="CCM04432.1"/>
    </source>
</evidence>
<dbReference type="OrthoDB" id="2523549at2759"/>
<gene>
    <name evidence="2" type="ORF">FIBRA_06611</name>
</gene>
<dbReference type="Pfam" id="PF13508">
    <property type="entry name" value="Acetyltransf_7"/>
    <property type="match status" value="1"/>
</dbReference>
<dbReference type="AlphaFoldDB" id="J4HZD9"/>
<dbReference type="InterPro" id="IPR000182">
    <property type="entry name" value="GNAT_dom"/>
</dbReference>
<sequence>MSSLRLLHFENEADFIEALRPHDDHAMNFALGSLLDNLDRSQAVSQERWGDHSRVLLGIYMDNDLLVTLTKSAARIPWMLSAPSDVDPLKLKERIIETMELLVTFLPTVVDPNTVDKIVGLKDIVDAFIDAWIAFMASKHVALQSPTATFTVRACYATRSTIPQSQPTLFADNIGLVVDMDQAEHLIPLAMEFSKHGPNPTTSEGARHVMREAIQSKRLWVCRLGEAIAGYALVGRITPRTVAIRNVFVLPDYRRRGIAEALVHATTAFYLNTDSAGDGVPDMPKTQVCLQVADPAVERIYKRCGFLIDEDAKDPITGKSGCFISVFRGIVPAM</sequence>
<protein>
    <recommendedName>
        <fullName evidence="1">N-acetyltransferase domain-containing protein</fullName>
    </recommendedName>
</protein>
<dbReference type="CDD" id="cd04301">
    <property type="entry name" value="NAT_SF"/>
    <property type="match status" value="1"/>
</dbReference>
<dbReference type="PROSITE" id="PS51186">
    <property type="entry name" value="GNAT"/>
    <property type="match status" value="1"/>
</dbReference>
<dbReference type="Gene3D" id="3.40.630.30">
    <property type="match status" value="1"/>
</dbReference>
<evidence type="ECO:0000313" key="3">
    <source>
        <dbReference type="Proteomes" id="UP000006352"/>
    </source>
</evidence>
<organism evidence="2 3">
    <name type="scientific">Fibroporia radiculosa</name>
    <dbReference type="NCBI Taxonomy" id="599839"/>
    <lineage>
        <taxon>Eukaryota</taxon>
        <taxon>Fungi</taxon>
        <taxon>Dikarya</taxon>
        <taxon>Basidiomycota</taxon>
        <taxon>Agaricomycotina</taxon>
        <taxon>Agaricomycetes</taxon>
        <taxon>Polyporales</taxon>
        <taxon>Fibroporiaceae</taxon>
        <taxon>Fibroporia</taxon>
    </lineage>
</organism>
<dbReference type="HOGENOM" id="CLU_831659_0_0_1"/>
<evidence type="ECO:0000259" key="1">
    <source>
        <dbReference type="PROSITE" id="PS51186"/>
    </source>
</evidence>
<dbReference type="InParanoid" id="J4HZD9"/>
<dbReference type="GeneID" id="24099343"/>
<keyword evidence="3" id="KW-1185">Reference proteome</keyword>
<name>J4HZD9_9APHY</name>
<dbReference type="Proteomes" id="UP000006352">
    <property type="component" value="Unassembled WGS sequence"/>
</dbReference>
<feature type="domain" description="N-acetyltransferase" evidence="1">
    <location>
        <begin position="160"/>
        <end position="329"/>
    </location>
</feature>
<dbReference type="InterPro" id="IPR016181">
    <property type="entry name" value="Acyl_CoA_acyltransferase"/>
</dbReference>
<dbReference type="SUPFAM" id="SSF55729">
    <property type="entry name" value="Acyl-CoA N-acyltransferases (Nat)"/>
    <property type="match status" value="1"/>
</dbReference>
<dbReference type="RefSeq" id="XP_012183715.1">
    <property type="nucleotide sequence ID" value="XM_012328325.1"/>
</dbReference>
<proteinExistence type="predicted"/>
<accession>J4HZD9</accession>
<dbReference type="GO" id="GO:0016747">
    <property type="term" value="F:acyltransferase activity, transferring groups other than amino-acyl groups"/>
    <property type="evidence" value="ECO:0007669"/>
    <property type="project" value="InterPro"/>
</dbReference>